<dbReference type="InterPro" id="IPR050557">
    <property type="entry name" value="RTX_toxin/Mannuronan_C5-epim"/>
</dbReference>
<dbReference type="Proteomes" id="UP000254925">
    <property type="component" value="Unassembled WGS sequence"/>
</dbReference>
<keyword evidence="2" id="KW-0964">Secreted</keyword>
<feature type="compositionally biased region" description="Gly residues" evidence="3">
    <location>
        <begin position="162"/>
        <end position="174"/>
    </location>
</feature>
<dbReference type="RefSeq" id="WP_114769832.1">
    <property type="nucleotide sequence ID" value="NZ_QQBB01000003.1"/>
</dbReference>
<keyword evidence="5" id="KW-1185">Reference proteome</keyword>
<reference evidence="4 5" key="1">
    <citation type="submission" date="2018-07" db="EMBL/GenBank/DDBJ databases">
        <title>Genomic Encyclopedia of Type Strains, Phase IV (KMG-IV): sequencing the most valuable type-strain genomes for metagenomic binning, comparative biology and taxonomic classification.</title>
        <authorList>
            <person name="Goeker M."/>
        </authorList>
    </citation>
    <scope>NUCLEOTIDE SEQUENCE [LARGE SCALE GENOMIC DNA]</scope>
    <source>
        <strain evidence="4 5">DSM 14364</strain>
    </source>
</reference>
<feature type="compositionally biased region" description="Basic and acidic residues" evidence="3">
    <location>
        <begin position="147"/>
        <end position="161"/>
    </location>
</feature>
<evidence type="ECO:0000256" key="2">
    <source>
        <dbReference type="ARBA" id="ARBA00022525"/>
    </source>
</evidence>
<dbReference type="PROSITE" id="PS00330">
    <property type="entry name" value="HEMOLYSIN_CALCIUM"/>
    <property type="match status" value="5"/>
</dbReference>
<dbReference type="InterPro" id="IPR001343">
    <property type="entry name" value="Hemolysn_Ca-bd"/>
</dbReference>
<protein>
    <submittedName>
        <fullName evidence="4">Hemolysin type calcium-binding protein</fullName>
    </submittedName>
</protein>
<comment type="caution">
    <text evidence="4">The sequence shown here is derived from an EMBL/GenBank/DDBJ whole genome shotgun (WGS) entry which is preliminary data.</text>
</comment>
<proteinExistence type="predicted"/>
<dbReference type="EMBL" id="QQBB01000003">
    <property type="protein sequence ID" value="RDI60135.1"/>
    <property type="molecule type" value="Genomic_DNA"/>
</dbReference>
<gene>
    <name evidence="4" type="ORF">DES45_103396</name>
</gene>
<dbReference type="AlphaFoldDB" id="A0A370HPG7"/>
<dbReference type="PRINTS" id="PR00313">
    <property type="entry name" value="CABNDNGRPT"/>
</dbReference>
<name>A0A370HPG7_9HYPH</name>
<feature type="region of interest" description="Disordered" evidence="3">
    <location>
        <begin position="48"/>
        <end position="175"/>
    </location>
</feature>
<evidence type="ECO:0000256" key="3">
    <source>
        <dbReference type="SAM" id="MobiDB-lite"/>
    </source>
</evidence>
<dbReference type="InterPro" id="IPR011049">
    <property type="entry name" value="Serralysin-like_metalloprot_C"/>
</dbReference>
<dbReference type="GO" id="GO:0005576">
    <property type="term" value="C:extracellular region"/>
    <property type="evidence" value="ECO:0007669"/>
    <property type="project" value="UniProtKB-SubCell"/>
</dbReference>
<comment type="subcellular location">
    <subcellularLocation>
        <location evidence="1">Secreted</location>
    </subcellularLocation>
</comment>
<evidence type="ECO:0000256" key="1">
    <source>
        <dbReference type="ARBA" id="ARBA00004613"/>
    </source>
</evidence>
<dbReference type="PANTHER" id="PTHR38340">
    <property type="entry name" value="S-LAYER PROTEIN"/>
    <property type="match status" value="1"/>
</dbReference>
<sequence length="439" mass="45589">MAKKKTIKGTVSTDWLFGTVKNDMMEGLKGDDSISSLLGSDKLYGDEGDDTLYGGDGNDSLSGDDDNDYLDGGLGNDKLFGGEGDDNLSGGKGNDNLSGGEDNDSLYGWEGNDKLSGDAGDDYLSGDEGNDRLIGGAGRDQLYGGSDNDRLDGGEGHDRLDGGGGSDNLVGGNGNDYLTGGNDAVRDVLSGGAGRDRVVLQKEDTALGGKDEDTLVITVYDYLATDSVTYTLDLSKITGKGAANIGHQNMKAGQFENAEVIIDGAGDGSLFIGSKGDDSFNIWGSSGTVKGGAGNDRISVSSYGSETNPDLRYSIDGGAGNDRITSYGGNMITGGAGSDIFVMNWDATPGARVNTIMDFTSKDRLLLDYLSSTITMNKANPLVAGSDPVANSTMAQFLYDTDDGRLFIDLDGTGARAAIQVFTLANKAALTASSFIFDF</sequence>
<evidence type="ECO:0000313" key="4">
    <source>
        <dbReference type="EMBL" id="RDI60135.1"/>
    </source>
</evidence>
<dbReference type="InterPro" id="IPR018511">
    <property type="entry name" value="Hemolysin-typ_Ca-bd_CS"/>
</dbReference>
<dbReference type="OrthoDB" id="9342475at2"/>
<organism evidence="4 5">
    <name type="scientific">Microvirga subterranea</name>
    <dbReference type="NCBI Taxonomy" id="186651"/>
    <lineage>
        <taxon>Bacteria</taxon>
        <taxon>Pseudomonadati</taxon>
        <taxon>Pseudomonadota</taxon>
        <taxon>Alphaproteobacteria</taxon>
        <taxon>Hyphomicrobiales</taxon>
        <taxon>Methylobacteriaceae</taxon>
        <taxon>Microvirga</taxon>
    </lineage>
</organism>
<dbReference type="Pfam" id="PF00353">
    <property type="entry name" value="HemolysinCabind"/>
    <property type="match status" value="7"/>
</dbReference>
<evidence type="ECO:0000313" key="5">
    <source>
        <dbReference type="Proteomes" id="UP000254925"/>
    </source>
</evidence>
<dbReference type="Gene3D" id="2.150.10.10">
    <property type="entry name" value="Serralysin-like metalloprotease, C-terminal"/>
    <property type="match status" value="4"/>
</dbReference>
<accession>A0A370HPG7</accession>
<dbReference type="SUPFAM" id="SSF51120">
    <property type="entry name" value="beta-Roll"/>
    <property type="match status" value="2"/>
</dbReference>
<dbReference type="PANTHER" id="PTHR38340:SF1">
    <property type="entry name" value="S-LAYER PROTEIN"/>
    <property type="match status" value="1"/>
</dbReference>
<dbReference type="GO" id="GO:0005509">
    <property type="term" value="F:calcium ion binding"/>
    <property type="evidence" value="ECO:0007669"/>
    <property type="project" value="InterPro"/>
</dbReference>